<proteinExistence type="inferred from homology"/>
<comment type="similarity">
    <text evidence="1 3">Belongs to the short-chain dehydrogenases/reductases (SDR) family.</text>
</comment>
<dbReference type="AlphaFoldDB" id="A0A6J2YLQ2"/>
<dbReference type="GO" id="GO:0005737">
    <property type="term" value="C:cytoplasm"/>
    <property type="evidence" value="ECO:0007669"/>
    <property type="project" value="TreeGrafter"/>
</dbReference>
<protein>
    <submittedName>
        <fullName evidence="5">15-hydroxyprostaglandin dehydrogenase [NAD(+)]-like isoform X2</fullName>
    </submittedName>
</protein>
<evidence type="ECO:0000256" key="1">
    <source>
        <dbReference type="ARBA" id="ARBA00006484"/>
    </source>
</evidence>
<name>A0A6J2YLQ2_SITOR</name>
<evidence type="ECO:0000313" key="4">
    <source>
        <dbReference type="Proteomes" id="UP000504635"/>
    </source>
</evidence>
<evidence type="ECO:0000256" key="2">
    <source>
        <dbReference type="ARBA" id="ARBA00023002"/>
    </source>
</evidence>
<dbReference type="PRINTS" id="PR00080">
    <property type="entry name" value="SDRFAMILY"/>
</dbReference>
<keyword evidence="2" id="KW-0560">Oxidoreductase</keyword>
<dbReference type="OrthoDB" id="417891at2759"/>
<organism evidence="4 5">
    <name type="scientific">Sitophilus oryzae</name>
    <name type="common">Rice weevil</name>
    <name type="synonym">Curculio oryzae</name>
    <dbReference type="NCBI Taxonomy" id="7048"/>
    <lineage>
        <taxon>Eukaryota</taxon>
        <taxon>Metazoa</taxon>
        <taxon>Ecdysozoa</taxon>
        <taxon>Arthropoda</taxon>
        <taxon>Hexapoda</taxon>
        <taxon>Insecta</taxon>
        <taxon>Pterygota</taxon>
        <taxon>Neoptera</taxon>
        <taxon>Endopterygota</taxon>
        <taxon>Coleoptera</taxon>
        <taxon>Polyphaga</taxon>
        <taxon>Cucujiformia</taxon>
        <taxon>Curculionidae</taxon>
        <taxon>Dryophthorinae</taxon>
        <taxon>Sitophilus</taxon>
    </lineage>
</organism>
<gene>
    <name evidence="5" type="primary">LOC115888266</name>
</gene>
<dbReference type="InterPro" id="IPR002347">
    <property type="entry name" value="SDR_fam"/>
</dbReference>
<dbReference type="RefSeq" id="XP_030763795.1">
    <property type="nucleotide sequence ID" value="XM_030907935.1"/>
</dbReference>
<dbReference type="SUPFAM" id="SSF51735">
    <property type="entry name" value="NAD(P)-binding Rossmann-fold domains"/>
    <property type="match status" value="1"/>
</dbReference>
<evidence type="ECO:0000256" key="3">
    <source>
        <dbReference type="RuleBase" id="RU000363"/>
    </source>
</evidence>
<dbReference type="PROSITE" id="PS00061">
    <property type="entry name" value="ADH_SHORT"/>
    <property type="match status" value="1"/>
</dbReference>
<dbReference type="PANTHER" id="PTHR44229:SF8">
    <property type="entry name" value="ALCOHOL DEHYDROGENASE-RELATED"/>
    <property type="match status" value="1"/>
</dbReference>
<accession>A0A6J2YLQ2</accession>
<dbReference type="GO" id="GO:0016616">
    <property type="term" value="F:oxidoreductase activity, acting on the CH-OH group of donors, NAD or NADP as acceptor"/>
    <property type="evidence" value="ECO:0007669"/>
    <property type="project" value="TreeGrafter"/>
</dbReference>
<dbReference type="InterPro" id="IPR036291">
    <property type="entry name" value="NAD(P)-bd_dom_sf"/>
</dbReference>
<dbReference type="PANTHER" id="PTHR44229">
    <property type="entry name" value="15-HYDROXYPROSTAGLANDIN DEHYDROGENASE [NAD(+)]"/>
    <property type="match status" value="1"/>
</dbReference>
<dbReference type="GeneID" id="115888266"/>
<dbReference type="Pfam" id="PF00106">
    <property type="entry name" value="adh_short"/>
    <property type="match status" value="1"/>
</dbReference>
<evidence type="ECO:0000313" key="5">
    <source>
        <dbReference type="RefSeq" id="XP_030763795.1"/>
    </source>
</evidence>
<dbReference type="PRINTS" id="PR00081">
    <property type="entry name" value="GDHRDH"/>
</dbReference>
<dbReference type="Gene3D" id="3.40.50.720">
    <property type="entry name" value="NAD(P)-binding Rossmann-like Domain"/>
    <property type="match status" value="1"/>
</dbReference>
<keyword evidence="4" id="KW-1185">Reference proteome</keyword>
<dbReference type="Proteomes" id="UP000504635">
    <property type="component" value="Unplaced"/>
</dbReference>
<sequence>MQFDINGKVALITGGASGIGLCLAKLLLQNGLKGITIADVNNGGMALSELIQEFGTDKCVYVQTDISHKDSFKNMLINNAGMCNDALWEKEISVNINGTINGVLLGLEEYIPKYKSGHEGVIINVSSIRGVDPSGDRPIYAATKFAIHGLSLAWGTQDHYNRTKVKVICVCPGSTATPLIANPVGTNLGPAYEEIRQKNAGSKTLPRQSPQECASVILEILENAKTGTVWVVEGGKKILYIMPDRFKIQDESILV</sequence>
<reference evidence="5" key="1">
    <citation type="submission" date="2025-08" db="UniProtKB">
        <authorList>
            <consortium name="RefSeq"/>
        </authorList>
    </citation>
    <scope>IDENTIFICATION</scope>
    <source>
        <tissue evidence="5">Gonads</tissue>
    </source>
</reference>
<dbReference type="InterPro" id="IPR020904">
    <property type="entry name" value="Sc_DH/Rdtase_CS"/>
</dbReference>